<evidence type="ECO:0000313" key="4">
    <source>
        <dbReference type="Proteomes" id="UP000305196"/>
    </source>
</evidence>
<dbReference type="AlphaFoldDB" id="A0A1G4E337"/>
<sequence>MSATYQDTFFEELKKKYGFLVDLPIGNLYPLFYSEDMHMEISNSYCNYLPTENYHGVFDDHSICKNAQNILSYLNHMIPANPLYNNNKFCEYLSYYIYENILNCNLCNDIEQLNTELNNLIIYYRKLPNKCNISNFNIGKDPFLKKKELYLLGEILYWIKEKYGSIYYFKQDLFNQFFGECVDIYKKILSADNCNIKNKYETELNNFINNFNNTKKFLSTKDVNITYENLKIPNASRCQEELNGMQAKELPTRGVEQAVNKAGPTRLEVEPLAIVLEEPSLEEVSGSGVGTEDHADHMSGSGSDIPKGQTDDNPSNSAGTIKGTSLGFVVPLITIYKFTPLGSWINTKVLGRNKILKNMEINNQHLLLNGTENGEINLGESMYRIKYNS</sequence>
<dbReference type="VEuPathDB" id="PlasmoDB:PVX_093725"/>
<dbReference type="VEuPathDB" id="PlasmoDB:PVW1_070046200"/>
<reference evidence="3 4" key="1">
    <citation type="submission" date="2016-07" db="EMBL/GenBank/DDBJ databases">
        <authorList>
            <consortium name="Pathogen Informatics"/>
        </authorList>
    </citation>
    <scope>NUCLEOTIDE SEQUENCE [LARGE SCALE GENOMIC DNA]</scope>
</reference>
<feature type="region of interest" description="Disordered" evidence="1">
    <location>
        <begin position="281"/>
        <end position="320"/>
    </location>
</feature>
<evidence type="ECO:0000256" key="1">
    <source>
        <dbReference type="SAM" id="MobiDB-lite"/>
    </source>
</evidence>
<dbReference type="Proteomes" id="UP000305196">
    <property type="component" value="Unassembled WGS sequence"/>
</dbReference>
<dbReference type="VEuPathDB" id="PlasmoDB:PVP01_0004630"/>
<name>A0A1G4E337_PLAVI</name>
<proteinExistence type="predicted"/>
<evidence type="ECO:0000313" key="2">
    <source>
        <dbReference type="EMBL" id="SCA59627.1"/>
    </source>
</evidence>
<dbReference type="InterPro" id="IPR008780">
    <property type="entry name" value="Plasmodium_Vir"/>
</dbReference>
<dbReference type="Pfam" id="PF05795">
    <property type="entry name" value="Plasmodium_Vir"/>
    <property type="match status" value="1"/>
</dbReference>
<accession>A0A1G4E337</accession>
<evidence type="ECO:0000313" key="3">
    <source>
        <dbReference type="EMBL" id="SCA60638.1"/>
    </source>
</evidence>
<organism evidence="3 4">
    <name type="scientific">Plasmodium vivax</name>
    <name type="common">malaria parasite P. vivax</name>
    <dbReference type="NCBI Taxonomy" id="5855"/>
    <lineage>
        <taxon>Eukaryota</taxon>
        <taxon>Sar</taxon>
        <taxon>Alveolata</taxon>
        <taxon>Apicomplexa</taxon>
        <taxon>Aconoidasida</taxon>
        <taxon>Haemosporida</taxon>
        <taxon>Plasmodiidae</taxon>
        <taxon>Plasmodium</taxon>
        <taxon>Plasmodium (Plasmodium)</taxon>
    </lineage>
</organism>
<gene>
    <name evidence="2" type="ORF">PVC01_000011600</name>
    <name evidence="3" type="ORF">PVC01_000096000</name>
</gene>
<feature type="compositionally biased region" description="Polar residues" evidence="1">
    <location>
        <begin position="311"/>
        <end position="320"/>
    </location>
</feature>
<protein>
    <submittedName>
        <fullName evidence="3">VIR protein</fullName>
    </submittedName>
</protein>
<dbReference type="VEuPathDB" id="PlasmoDB:PVPAM_060040400"/>
<dbReference type="EMBL" id="FLYI01000011">
    <property type="protein sequence ID" value="SCA59627.1"/>
    <property type="molecule type" value="Genomic_DNA"/>
</dbReference>
<dbReference type="EMBL" id="FLYI01000377">
    <property type="protein sequence ID" value="SCA60638.1"/>
    <property type="molecule type" value="Genomic_DNA"/>
</dbReference>